<dbReference type="RefSeq" id="WP_089408090.1">
    <property type="nucleotide sequence ID" value="NZ_FZOU01000002.1"/>
</dbReference>
<dbReference type="Proteomes" id="UP000198356">
    <property type="component" value="Unassembled WGS sequence"/>
</dbReference>
<dbReference type="InterPro" id="IPR027417">
    <property type="entry name" value="P-loop_NTPase"/>
</dbReference>
<evidence type="ECO:0000313" key="2">
    <source>
        <dbReference type="EMBL" id="SNS86047.1"/>
    </source>
</evidence>
<dbReference type="Gene3D" id="3.40.50.300">
    <property type="entry name" value="P-loop containing nucleotide triphosphate hydrolases"/>
    <property type="match status" value="1"/>
</dbReference>
<sequence length="834" mass="93666">MEHVGKKVIFAVAQEPFEVAAESGSSNNFATVVPLISLSGEVLQKQDFPGVGLVFWMVWPQNLRFADPGRLVSGRLENAVRRDKHHYQLVPETAEIVPPSELIEILDCEGAPIRVARDLVNSDDLINIDHPPTPLVLVRWNSELYGPFRAEALNTTGGTWSVSLRSPRPDQTVFKIPAAELSNVNTFAPHHHRISAQVSYGSREPVQNSPECNYEVIMGAGFKRLPSMGFELVSVESDREMLLRYARRFTSRRTVQQLRDLLSTVEPDLEQTGDSVQIEREVFESIRRRSTDVLDELHILSQSLVSSGLLDQQIQSAVEQRAEAYVSQQSAKLSSEIASNINARKIELEHLQRQKDSLTDEVEGKQRHAEEEIEKKKIELERWRTEAENTLAEAKREVDTQRSRVATLLENVVRRYEISSTTVMEDFLTLLPLMDALKLMAPQSRGTMTLHEDPTPRNAQEEFAYPQFVTAPRGGATPQVSEGDFFSRFVKHVEQSGYNGYRRLDLVAFHLSVKCGDITILGGMSGTGKSTLPLLYAEALAGQSAIKERYLQIGVSPNWVSMQDLLGGINSLERTFEPSESGLYRQLLIAQEESRRHQQETGIYVATLDEMNLAHVEHYFSGFLQALEGSREISVFDASSVSSSSTFALHGSIRVPLSIRFVGTVNFDETTRQLSRRLLDRANLIRLRPGDQNTYFAAQGDARPTVDGPTITLRHFRDWRRSDVLPKDVAVIWDKVQQHLVKLGVPATPRRRRGMEAFIASAGELISPLQAFDLQMAQRMIPQVRGTYRSEVQMTLDDLQLTLSQNAYGFPETLASIDDLRRNEDGGLGMISTS</sequence>
<keyword evidence="1" id="KW-0175">Coiled coil</keyword>
<dbReference type="EMBL" id="FZOU01000002">
    <property type="protein sequence ID" value="SNS86047.1"/>
    <property type="molecule type" value="Genomic_DNA"/>
</dbReference>
<protein>
    <recommendedName>
        <fullName evidence="4">AAA domain (Dynein-related subfamily)</fullName>
    </recommendedName>
</protein>
<gene>
    <name evidence="2" type="ORF">SAMN05421770_102620</name>
</gene>
<evidence type="ECO:0000313" key="3">
    <source>
        <dbReference type="Proteomes" id="UP000198356"/>
    </source>
</evidence>
<feature type="coiled-coil region" evidence="1">
    <location>
        <begin position="341"/>
        <end position="411"/>
    </location>
</feature>
<dbReference type="SUPFAM" id="SSF52540">
    <property type="entry name" value="P-loop containing nucleoside triphosphate hydrolases"/>
    <property type="match status" value="1"/>
</dbReference>
<name>A0A239HXG1_9BACT</name>
<dbReference type="OrthoDB" id="9781481at2"/>
<reference evidence="2 3" key="1">
    <citation type="submission" date="2017-06" db="EMBL/GenBank/DDBJ databases">
        <authorList>
            <person name="Kim H.J."/>
            <person name="Triplett B.A."/>
        </authorList>
    </citation>
    <scope>NUCLEOTIDE SEQUENCE [LARGE SCALE GENOMIC DNA]</scope>
    <source>
        <strain evidence="2 3">DSM 18704</strain>
    </source>
</reference>
<organism evidence="2 3">
    <name type="scientific">Granulicella rosea</name>
    <dbReference type="NCBI Taxonomy" id="474952"/>
    <lineage>
        <taxon>Bacteria</taxon>
        <taxon>Pseudomonadati</taxon>
        <taxon>Acidobacteriota</taxon>
        <taxon>Terriglobia</taxon>
        <taxon>Terriglobales</taxon>
        <taxon>Acidobacteriaceae</taxon>
        <taxon>Granulicella</taxon>
    </lineage>
</organism>
<accession>A0A239HXG1</accession>
<dbReference type="AlphaFoldDB" id="A0A239HXG1"/>
<evidence type="ECO:0000256" key="1">
    <source>
        <dbReference type="SAM" id="Coils"/>
    </source>
</evidence>
<proteinExistence type="predicted"/>
<keyword evidence="3" id="KW-1185">Reference proteome</keyword>
<evidence type="ECO:0008006" key="4">
    <source>
        <dbReference type="Google" id="ProtNLM"/>
    </source>
</evidence>